<proteinExistence type="predicted"/>
<name>A0A538U8Z3_UNCEI</name>
<accession>A0A538U8Z3</accession>
<dbReference type="EMBL" id="VBPB01000110">
    <property type="protein sequence ID" value="TMQ72365.1"/>
    <property type="molecule type" value="Genomic_DNA"/>
</dbReference>
<dbReference type="Proteomes" id="UP000319771">
    <property type="component" value="Unassembled WGS sequence"/>
</dbReference>
<sequence>MIPRRWTLMTLLAVVLAGNAVPALAQTHDDVLVAIERTDDVIARAQDIVGASDNREAQGELTLAVDLQANARVEFTAGHDLRALDLTRRARLHAEKAIALINGLPDPDRVLVQLERTRELLDRTRERLADCDIDRARAMLRAALEMQVRAEGASQEGRYLAALRLTMSARERALRALRLCNLEDNLHDAAERALARTDELIAHARDLVAEHGSDPARAALNRAVELETEATAQFRADHLEASLKLTQSARTFAHRAIRLTGAR</sequence>
<evidence type="ECO:0000256" key="1">
    <source>
        <dbReference type="SAM" id="SignalP"/>
    </source>
</evidence>
<evidence type="ECO:0000313" key="3">
    <source>
        <dbReference type="Proteomes" id="UP000319771"/>
    </source>
</evidence>
<gene>
    <name evidence="2" type="ORF">E6K81_07605</name>
</gene>
<dbReference type="AlphaFoldDB" id="A0A538U8Z3"/>
<protein>
    <submittedName>
        <fullName evidence="2">Uncharacterized protein</fullName>
    </submittedName>
</protein>
<feature type="chain" id="PRO_5021779412" evidence="1">
    <location>
        <begin position="26"/>
        <end position="263"/>
    </location>
</feature>
<organism evidence="2 3">
    <name type="scientific">Eiseniibacteriota bacterium</name>
    <dbReference type="NCBI Taxonomy" id="2212470"/>
    <lineage>
        <taxon>Bacteria</taxon>
        <taxon>Candidatus Eiseniibacteriota</taxon>
    </lineage>
</organism>
<comment type="caution">
    <text evidence="2">The sequence shown here is derived from an EMBL/GenBank/DDBJ whole genome shotgun (WGS) entry which is preliminary data.</text>
</comment>
<keyword evidence="1" id="KW-0732">Signal</keyword>
<evidence type="ECO:0000313" key="2">
    <source>
        <dbReference type="EMBL" id="TMQ72365.1"/>
    </source>
</evidence>
<feature type="signal peptide" evidence="1">
    <location>
        <begin position="1"/>
        <end position="25"/>
    </location>
</feature>
<reference evidence="2 3" key="1">
    <citation type="journal article" date="2019" name="Nat. Microbiol.">
        <title>Mediterranean grassland soil C-N compound turnover is dependent on rainfall and depth, and is mediated by genomically divergent microorganisms.</title>
        <authorList>
            <person name="Diamond S."/>
            <person name="Andeer P.F."/>
            <person name="Li Z."/>
            <person name="Crits-Christoph A."/>
            <person name="Burstein D."/>
            <person name="Anantharaman K."/>
            <person name="Lane K.R."/>
            <person name="Thomas B.C."/>
            <person name="Pan C."/>
            <person name="Northen T.R."/>
            <person name="Banfield J.F."/>
        </authorList>
    </citation>
    <scope>NUCLEOTIDE SEQUENCE [LARGE SCALE GENOMIC DNA]</scope>
    <source>
        <strain evidence="2">WS_11</strain>
    </source>
</reference>